<gene>
    <name evidence="1" type="ORF">S01H1_65187</name>
</gene>
<organism evidence="1">
    <name type="scientific">marine sediment metagenome</name>
    <dbReference type="NCBI Taxonomy" id="412755"/>
    <lineage>
        <taxon>unclassified sequences</taxon>
        <taxon>metagenomes</taxon>
        <taxon>ecological metagenomes</taxon>
    </lineage>
</organism>
<dbReference type="EMBL" id="BARS01043018">
    <property type="protein sequence ID" value="GAG35121.1"/>
    <property type="molecule type" value="Genomic_DNA"/>
</dbReference>
<sequence length="58" mass="6716">MTHTSSPERIMLTDITDLIRMARMCQPDCPLMNTLVAIKESLKTEVRQKGENDRDQRP</sequence>
<evidence type="ECO:0000313" key="1">
    <source>
        <dbReference type="EMBL" id="GAG35121.1"/>
    </source>
</evidence>
<proteinExistence type="predicted"/>
<accession>X0YE75</accession>
<reference evidence="1" key="1">
    <citation type="journal article" date="2014" name="Front. Microbiol.">
        <title>High frequency of phylogenetically diverse reductive dehalogenase-homologous genes in deep subseafloor sedimentary metagenomes.</title>
        <authorList>
            <person name="Kawai M."/>
            <person name="Futagami T."/>
            <person name="Toyoda A."/>
            <person name="Takaki Y."/>
            <person name="Nishi S."/>
            <person name="Hori S."/>
            <person name="Arai W."/>
            <person name="Tsubouchi T."/>
            <person name="Morono Y."/>
            <person name="Uchiyama I."/>
            <person name="Ito T."/>
            <person name="Fujiyama A."/>
            <person name="Inagaki F."/>
            <person name="Takami H."/>
        </authorList>
    </citation>
    <scope>NUCLEOTIDE SEQUENCE</scope>
    <source>
        <strain evidence="1">Expedition CK06-06</strain>
    </source>
</reference>
<name>X0YE75_9ZZZZ</name>
<protein>
    <submittedName>
        <fullName evidence="1">Uncharacterized protein</fullName>
    </submittedName>
</protein>
<dbReference type="AlphaFoldDB" id="X0YE75"/>
<comment type="caution">
    <text evidence="1">The sequence shown here is derived from an EMBL/GenBank/DDBJ whole genome shotgun (WGS) entry which is preliminary data.</text>
</comment>